<sequence>MGFNNGLSPAQPDLLEGYDLTKFRPHPIQEKLKFAILTPGMNATILAHFAGEWKGPGKDLRHAEIQAAYDGAIMVCGRKEALSSLDRSDLDNCAYVATFTSDGTILSIYSHHSTSDGTITEYHQTSIKNIMLTGSYDEYKRGLRMIRNVQDFAKDNAFILKDDLVSSWKLAKNLTTEDMNSPTMENTDIIVTNNSTHIDDLSQSHLIDLLQYAKELFPRPRRHTKAKPKHPSKRVTKHTLHEIIGCPIREFYCVLCFVL</sequence>
<evidence type="ECO:0000259" key="1">
    <source>
        <dbReference type="Pfam" id="PF25545"/>
    </source>
</evidence>
<dbReference type="InterPro" id="IPR057684">
    <property type="entry name" value="DUF7924"/>
</dbReference>
<reference evidence="2" key="1">
    <citation type="submission" date="2022-11" db="EMBL/GenBank/DDBJ databases">
        <title>Genome Resource of Sclerotinia nivalis Strain SnTB1, a Plant Pathogen Isolated from American Ginseng.</title>
        <authorList>
            <person name="Fan S."/>
        </authorList>
    </citation>
    <scope>NUCLEOTIDE SEQUENCE</scope>
    <source>
        <strain evidence="2">SnTB1</strain>
    </source>
</reference>
<dbReference type="Pfam" id="PF25545">
    <property type="entry name" value="DUF7924"/>
    <property type="match status" value="1"/>
</dbReference>
<dbReference type="EMBL" id="JAPEIS010000001">
    <property type="protein sequence ID" value="KAJ8070829.1"/>
    <property type="molecule type" value="Genomic_DNA"/>
</dbReference>
<dbReference type="Proteomes" id="UP001152300">
    <property type="component" value="Unassembled WGS sequence"/>
</dbReference>
<feature type="domain" description="DUF7924" evidence="1">
    <location>
        <begin position="11"/>
        <end position="152"/>
    </location>
</feature>
<protein>
    <recommendedName>
        <fullName evidence="1">DUF7924 domain-containing protein</fullName>
    </recommendedName>
</protein>
<evidence type="ECO:0000313" key="3">
    <source>
        <dbReference type="Proteomes" id="UP001152300"/>
    </source>
</evidence>
<comment type="caution">
    <text evidence="2">The sequence shown here is derived from an EMBL/GenBank/DDBJ whole genome shotgun (WGS) entry which is preliminary data.</text>
</comment>
<organism evidence="2 3">
    <name type="scientific">Sclerotinia nivalis</name>
    <dbReference type="NCBI Taxonomy" id="352851"/>
    <lineage>
        <taxon>Eukaryota</taxon>
        <taxon>Fungi</taxon>
        <taxon>Dikarya</taxon>
        <taxon>Ascomycota</taxon>
        <taxon>Pezizomycotina</taxon>
        <taxon>Leotiomycetes</taxon>
        <taxon>Helotiales</taxon>
        <taxon>Sclerotiniaceae</taxon>
        <taxon>Sclerotinia</taxon>
    </lineage>
</organism>
<proteinExistence type="predicted"/>
<keyword evidence="3" id="KW-1185">Reference proteome</keyword>
<evidence type="ECO:0000313" key="2">
    <source>
        <dbReference type="EMBL" id="KAJ8070829.1"/>
    </source>
</evidence>
<dbReference type="AlphaFoldDB" id="A0A9X0AXM4"/>
<accession>A0A9X0AXM4</accession>
<gene>
    <name evidence="2" type="ORF">OCU04_001190</name>
</gene>
<name>A0A9X0AXM4_9HELO</name>
<dbReference type="OrthoDB" id="3439169at2759"/>